<organism evidence="2 3">
    <name type="scientific">Exiguobacterium indicum</name>
    <dbReference type="NCBI Taxonomy" id="296995"/>
    <lineage>
        <taxon>Bacteria</taxon>
        <taxon>Bacillati</taxon>
        <taxon>Bacillota</taxon>
        <taxon>Bacilli</taxon>
        <taxon>Bacillales</taxon>
        <taxon>Bacillales Family XII. Incertae Sedis</taxon>
        <taxon>Exiguobacterium</taxon>
    </lineage>
</organism>
<dbReference type="Proteomes" id="UP000053797">
    <property type="component" value="Unassembled WGS sequence"/>
</dbReference>
<accession>A0A0V8GI13</accession>
<sequence length="140" mass="16141">MMDWQSVKSRFQGMTAKELQEQAEQARREKGRLLYEIGERHYMKLRSEGRRQEIEEILAQEVLVFGALSRIDEMEVEAAQKQCKSCRTTLEPGAKFCGKCGTSVPRENEQAKVECMTCHTPQRSEQHYCTCCGSEMGQRL</sequence>
<comment type="caution">
    <text evidence="2">The sequence shown here is derived from an EMBL/GenBank/DDBJ whole genome shotgun (WGS) entry which is preliminary data.</text>
</comment>
<dbReference type="Pfam" id="PF12773">
    <property type="entry name" value="DZR"/>
    <property type="match status" value="1"/>
</dbReference>
<reference evidence="2 3" key="1">
    <citation type="journal article" date="2015" name="Int. J. Syst. Evol. Microbiol.">
        <title>Exiguobacterium enclense sp. nov., isolated from sediment.</title>
        <authorList>
            <person name="Dastager S.G."/>
            <person name="Mawlankar R."/>
            <person name="Sonalkar V.V."/>
            <person name="Thorat M.N."/>
            <person name="Mual P."/>
            <person name="Verma A."/>
            <person name="Krishnamurthi S."/>
            <person name="Tang S.K."/>
            <person name="Li W.J."/>
        </authorList>
    </citation>
    <scope>NUCLEOTIDE SEQUENCE [LARGE SCALE GENOMIC DNA]</scope>
    <source>
        <strain evidence="2 3">NIO-1109</strain>
    </source>
</reference>
<dbReference type="AlphaFoldDB" id="A0A0V8GI13"/>
<evidence type="ECO:0000313" key="2">
    <source>
        <dbReference type="EMBL" id="KSU49943.1"/>
    </source>
</evidence>
<protein>
    <recommendedName>
        <fullName evidence="1">DZANK-type domain-containing protein</fullName>
    </recommendedName>
</protein>
<dbReference type="RefSeq" id="WP_035395989.1">
    <property type="nucleotide sequence ID" value="NZ_FMYN01000001.1"/>
</dbReference>
<evidence type="ECO:0000259" key="1">
    <source>
        <dbReference type="Pfam" id="PF12773"/>
    </source>
</evidence>
<dbReference type="EMBL" id="LNQL01000001">
    <property type="protein sequence ID" value="KSU49943.1"/>
    <property type="molecule type" value="Genomic_DNA"/>
</dbReference>
<gene>
    <name evidence="2" type="ORF">AS033_00830</name>
</gene>
<proteinExistence type="predicted"/>
<evidence type="ECO:0000313" key="3">
    <source>
        <dbReference type="Proteomes" id="UP000053797"/>
    </source>
</evidence>
<dbReference type="InterPro" id="IPR025874">
    <property type="entry name" value="DZR"/>
</dbReference>
<name>A0A0V8GI13_9BACL</name>
<feature type="domain" description="DZANK-type" evidence="1">
    <location>
        <begin position="83"/>
        <end position="133"/>
    </location>
</feature>